<reference evidence="1 2" key="1">
    <citation type="submission" date="2018-04" db="EMBL/GenBank/DDBJ databases">
        <title>Draft Genome Sequence of Phosphate-Solubilizing Chryseobacterium sp. ISE14 that is a Biocontrol and Plant Growth-Promoting Rhizobacterium Isolated from Cucumber.</title>
        <authorList>
            <person name="Jeong J.-J."/>
            <person name="Sang M.K."/>
            <person name="Choi I.-G."/>
            <person name="Kim K.D."/>
        </authorList>
    </citation>
    <scope>NUCLEOTIDE SEQUENCE [LARGE SCALE GENOMIC DNA]</scope>
    <source>
        <strain evidence="1 2">ISE14</strain>
    </source>
</reference>
<dbReference type="EMBL" id="PPED02000004">
    <property type="protein sequence ID" value="PWN68300.1"/>
    <property type="molecule type" value="Genomic_DNA"/>
</dbReference>
<protein>
    <submittedName>
        <fullName evidence="1">Uncharacterized protein</fullName>
    </submittedName>
</protein>
<organism evidence="1 2">
    <name type="scientific">Chryseobacterium phosphatilyticum</name>
    <dbReference type="NCBI Taxonomy" id="475075"/>
    <lineage>
        <taxon>Bacteria</taxon>
        <taxon>Pseudomonadati</taxon>
        <taxon>Bacteroidota</taxon>
        <taxon>Flavobacteriia</taxon>
        <taxon>Flavobacteriales</taxon>
        <taxon>Weeksellaceae</taxon>
        <taxon>Chryseobacterium group</taxon>
        <taxon>Chryseobacterium</taxon>
    </lineage>
</organism>
<keyword evidence="2" id="KW-1185">Reference proteome</keyword>
<comment type="caution">
    <text evidence="1">The sequence shown here is derived from an EMBL/GenBank/DDBJ whole genome shotgun (WGS) entry which is preliminary data.</text>
</comment>
<name>A0A316XBN7_9FLAO</name>
<accession>A0A316XBN7</accession>
<evidence type="ECO:0000313" key="2">
    <source>
        <dbReference type="Proteomes" id="UP000236594"/>
    </source>
</evidence>
<sequence>MKKVQINYSQLLFLYAYLRLVDLSLDRSRWTTWEELQDYFNNIITPSQVIQYLDSCFHLPKTDFKNFNFIPEKKSIFNRLKPIIFKAFSLEQDQILYCCKLLSDFNEALQSDVQTYHIGIEKIRIDIAIFYSDILGKMILWKDLDKLMKVEHFLQNEMIETYRLEEFIPKDFVIK</sequence>
<evidence type="ECO:0000313" key="1">
    <source>
        <dbReference type="EMBL" id="PWN68300.1"/>
    </source>
</evidence>
<dbReference type="Proteomes" id="UP000236594">
    <property type="component" value="Unassembled WGS sequence"/>
</dbReference>
<dbReference type="OrthoDB" id="657665at2"/>
<gene>
    <name evidence="1" type="ORF">C1631_016510</name>
</gene>
<dbReference type="RefSeq" id="WP_109713448.1">
    <property type="nucleotide sequence ID" value="NZ_PPED02000004.1"/>
</dbReference>
<proteinExistence type="predicted"/>
<dbReference type="AlphaFoldDB" id="A0A316XBN7"/>